<dbReference type="EMBL" id="DAKRPA010000071">
    <property type="protein sequence ID" value="DBA00051.1"/>
    <property type="molecule type" value="Genomic_DNA"/>
</dbReference>
<sequence>WSTKQRTPVVSSVEEPLAKESTHGTSPSNKTSSSVMQEQVVFPGSVSSNTTPGHSSSNDTLPPAPAAQSNASPEPALVNSTVNLTEAAKKNETQAGFTSLPEPEETKLPVNSTNGTLGHHNHGAGQLPLENTQHHAATDTTKSHPVQPGKPVKPEEAVKPNKAVKAVKRDEAMKPNEAVKAGEAVKPTKAVKLEEALKPQEAVKAVEAVKPMGAVKPQAAVEAVKPEEAAKPEEPVEPGEAVRPDETVQSEEAVKTDKAVKPKEAEKLDETVKPAKPVKSEAVVMAVEPVKFEEAVKPEEPVKREEPVAPEKYDTPVPGSASTYAARVPTNLSSFRGRRQDDVRQWLFHVETMCKIHAHDICDDNAILPAIAGLAVLEPASGWFLNWANTVPPEELVWGRFKIDVLAHFAASNYQATVRLKLLNLRQEGDIEGYNGRFAELIFRVEDMGELDRVSHYCIGLKHQTQSYVKLQNPITLSDALNLALKYEGAHFTKECRAPRMEERSDRRNRLHDRPPQGHRQPDRPFPKRPDLSRYKPKPTEVRRDTRKLKCFFCNRMGHLKRDCFQFKKTNGGSEQGNGAPHHLHLVSDHPLPYQSSPLIELQVAIKTDGTSRTARALLDCGATTTYLSRAFVTKAEPPVVAHPSRELRVQTGDGRTVSSPLELVHVNMEVPGVPTYYATAAMVYDLPDRIDCILGMPFFEEKQPQVDWKTRTISVTTPANAPSLLEKGSPVEDSGLQNAAQEEVLPATSADSLGVAMPETDKQQSAKPLDASREMACPGELDVRKKSVRTKTDLLFTMGVEASQGLCTKYIKRKHLRKLLRQKSEDPAQDFILVLTDEAIKKVKRDIVHPDKPDHVASEKARRFLDTDWE</sequence>
<organism evidence="4 5">
    <name type="scientific">Lagenidium giganteum</name>
    <dbReference type="NCBI Taxonomy" id="4803"/>
    <lineage>
        <taxon>Eukaryota</taxon>
        <taxon>Sar</taxon>
        <taxon>Stramenopiles</taxon>
        <taxon>Oomycota</taxon>
        <taxon>Peronosporomycetes</taxon>
        <taxon>Pythiales</taxon>
        <taxon>Pythiaceae</taxon>
    </lineage>
</organism>
<feature type="region of interest" description="Disordered" evidence="2">
    <location>
        <begin position="301"/>
        <end position="322"/>
    </location>
</feature>
<evidence type="ECO:0000313" key="5">
    <source>
        <dbReference type="Proteomes" id="UP001146120"/>
    </source>
</evidence>
<evidence type="ECO:0000256" key="1">
    <source>
        <dbReference type="PROSITE-ProRule" id="PRU00047"/>
    </source>
</evidence>
<dbReference type="GO" id="GO:0008270">
    <property type="term" value="F:zinc ion binding"/>
    <property type="evidence" value="ECO:0007669"/>
    <property type="project" value="UniProtKB-KW"/>
</dbReference>
<comment type="caution">
    <text evidence="4">The sequence shown here is derived from an EMBL/GenBank/DDBJ whole genome shotgun (WGS) entry which is preliminary data.</text>
</comment>
<dbReference type="PANTHER" id="PTHR46888">
    <property type="entry name" value="ZINC KNUCKLE DOMAINCONTAINING PROTEIN-RELATED"/>
    <property type="match status" value="1"/>
</dbReference>
<dbReference type="Pfam" id="PF19259">
    <property type="entry name" value="Ty3_capsid"/>
    <property type="match status" value="1"/>
</dbReference>
<keyword evidence="1" id="KW-0863">Zinc-finger</keyword>
<dbReference type="InterPro" id="IPR001878">
    <property type="entry name" value="Znf_CCHC"/>
</dbReference>
<dbReference type="SUPFAM" id="SSF57756">
    <property type="entry name" value="Retrovirus zinc finger-like domains"/>
    <property type="match status" value="1"/>
</dbReference>
<proteinExistence type="predicted"/>
<feature type="region of interest" description="Disordered" evidence="2">
    <location>
        <begin position="496"/>
        <end position="542"/>
    </location>
</feature>
<keyword evidence="1" id="KW-0862">Zinc</keyword>
<feature type="domain" description="CCHC-type" evidence="3">
    <location>
        <begin position="550"/>
        <end position="564"/>
    </location>
</feature>
<feature type="compositionally biased region" description="Polar residues" evidence="2">
    <location>
        <begin position="1"/>
        <end position="10"/>
    </location>
</feature>
<dbReference type="PROSITE" id="PS50158">
    <property type="entry name" value="ZF_CCHC"/>
    <property type="match status" value="1"/>
</dbReference>
<dbReference type="Pfam" id="PF13650">
    <property type="entry name" value="Asp_protease_2"/>
    <property type="match status" value="1"/>
</dbReference>
<gene>
    <name evidence="4" type="ORF">N0F65_003717</name>
</gene>
<feature type="non-terminal residue" evidence="4">
    <location>
        <position position="1"/>
    </location>
</feature>
<feature type="region of interest" description="Disordered" evidence="2">
    <location>
        <begin position="1"/>
        <end position="181"/>
    </location>
</feature>
<feature type="compositionally biased region" description="Polar residues" evidence="2">
    <location>
        <begin position="23"/>
        <end position="37"/>
    </location>
</feature>
<evidence type="ECO:0000259" key="3">
    <source>
        <dbReference type="PROSITE" id="PS50158"/>
    </source>
</evidence>
<dbReference type="CDD" id="cd00303">
    <property type="entry name" value="retropepsin_like"/>
    <property type="match status" value="1"/>
</dbReference>
<dbReference type="AlphaFoldDB" id="A0AAV2Z0V6"/>
<dbReference type="Gene3D" id="2.40.70.10">
    <property type="entry name" value="Acid Proteases"/>
    <property type="match status" value="1"/>
</dbReference>
<accession>A0AAV2Z0V6</accession>
<feature type="compositionally biased region" description="Basic and acidic residues" evidence="2">
    <location>
        <begin position="224"/>
        <end position="272"/>
    </location>
</feature>
<keyword evidence="1" id="KW-0479">Metal-binding</keyword>
<dbReference type="SUPFAM" id="SSF50630">
    <property type="entry name" value="Acid proteases"/>
    <property type="match status" value="1"/>
</dbReference>
<dbReference type="InterPro" id="IPR021109">
    <property type="entry name" value="Peptidase_aspartic_dom_sf"/>
</dbReference>
<feature type="compositionally biased region" description="Polar residues" evidence="2">
    <location>
        <begin position="45"/>
        <end position="60"/>
    </location>
</feature>
<dbReference type="InterPro" id="IPR045358">
    <property type="entry name" value="Ty3_capsid"/>
</dbReference>
<evidence type="ECO:0000256" key="2">
    <source>
        <dbReference type="SAM" id="MobiDB-lite"/>
    </source>
</evidence>
<evidence type="ECO:0000313" key="4">
    <source>
        <dbReference type="EMBL" id="DBA00051.1"/>
    </source>
</evidence>
<reference evidence="4" key="2">
    <citation type="journal article" date="2023" name="Microbiol Resour">
        <title>Decontamination and Annotation of the Draft Genome Sequence of the Oomycete Lagenidium giganteum ARSEF 373.</title>
        <authorList>
            <person name="Morgan W.R."/>
            <person name="Tartar A."/>
        </authorList>
    </citation>
    <scope>NUCLEOTIDE SEQUENCE</scope>
    <source>
        <strain evidence="4">ARSEF 373</strain>
    </source>
</reference>
<feature type="compositionally biased region" description="Basic and acidic residues" evidence="2">
    <location>
        <begin position="301"/>
        <end position="314"/>
    </location>
</feature>
<dbReference type="Proteomes" id="UP001146120">
    <property type="component" value="Unassembled WGS sequence"/>
</dbReference>
<dbReference type="PANTHER" id="PTHR46888:SF1">
    <property type="entry name" value="RIBONUCLEASE H"/>
    <property type="match status" value="1"/>
</dbReference>
<dbReference type="Pfam" id="PF00098">
    <property type="entry name" value="zf-CCHC"/>
    <property type="match status" value="1"/>
</dbReference>
<feature type="region of interest" description="Disordered" evidence="2">
    <location>
        <begin position="220"/>
        <end position="272"/>
    </location>
</feature>
<reference evidence="4" key="1">
    <citation type="submission" date="2022-11" db="EMBL/GenBank/DDBJ databases">
        <authorList>
            <person name="Morgan W.R."/>
            <person name="Tartar A."/>
        </authorList>
    </citation>
    <scope>NUCLEOTIDE SEQUENCE</scope>
    <source>
        <strain evidence="4">ARSEF 373</strain>
    </source>
</reference>
<dbReference type="InterPro" id="IPR036875">
    <property type="entry name" value="Znf_CCHC_sf"/>
</dbReference>
<protein>
    <recommendedName>
        <fullName evidence="3">CCHC-type domain-containing protein</fullName>
    </recommendedName>
</protein>
<dbReference type="GO" id="GO:0003676">
    <property type="term" value="F:nucleic acid binding"/>
    <property type="evidence" value="ECO:0007669"/>
    <property type="project" value="InterPro"/>
</dbReference>
<feature type="region of interest" description="Disordered" evidence="2">
    <location>
        <begin position="852"/>
        <end position="871"/>
    </location>
</feature>
<keyword evidence="5" id="KW-1185">Reference proteome</keyword>
<feature type="non-terminal residue" evidence="4">
    <location>
        <position position="871"/>
    </location>
</feature>
<name>A0AAV2Z0V6_9STRA</name>
<feature type="compositionally biased region" description="Low complexity" evidence="2">
    <location>
        <begin position="66"/>
        <end position="76"/>
    </location>
</feature>